<dbReference type="EC" id="1.2.4.4" evidence="2"/>
<dbReference type="PANTHER" id="PTHR42980:SF1">
    <property type="entry name" value="2-OXOISOVALERATE DEHYDROGENASE SUBUNIT BETA, MITOCHONDRIAL"/>
    <property type="match status" value="1"/>
</dbReference>
<feature type="domain" description="Transketolase-like pyrimidine-binding" evidence="6">
    <location>
        <begin position="84"/>
        <end position="304"/>
    </location>
</feature>
<dbReference type="GO" id="GO:0007584">
    <property type="term" value="P:response to nutrient"/>
    <property type="evidence" value="ECO:0007669"/>
    <property type="project" value="TreeGrafter"/>
</dbReference>
<name>A0A7S0YWF7_9CHLO</name>
<dbReference type="SUPFAM" id="SSF52922">
    <property type="entry name" value="TK C-terminal domain-like"/>
    <property type="match status" value="1"/>
</dbReference>
<evidence type="ECO:0000256" key="2">
    <source>
        <dbReference type="ARBA" id="ARBA00012277"/>
    </source>
</evidence>
<dbReference type="CDD" id="cd07036">
    <property type="entry name" value="TPP_PYR_E1-PDHc-beta_like"/>
    <property type="match status" value="1"/>
</dbReference>
<accession>A0A7S0YWF7</accession>
<evidence type="ECO:0000313" key="7">
    <source>
        <dbReference type="EMBL" id="CAD8791434.1"/>
    </source>
</evidence>
<gene>
    <name evidence="7" type="ORF">PPAR00522_LOCUS21255</name>
</gene>
<dbReference type="Gene3D" id="3.40.50.920">
    <property type="match status" value="1"/>
</dbReference>
<keyword evidence="3" id="KW-0560">Oxidoreductase</keyword>
<dbReference type="Pfam" id="PF02779">
    <property type="entry name" value="Transket_pyr"/>
    <property type="match status" value="2"/>
</dbReference>
<dbReference type="InterPro" id="IPR033248">
    <property type="entry name" value="Transketolase_C"/>
</dbReference>
<organism evidence="7">
    <name type="scientific">Polytomella parva</name>
    <dbReference type="NCBI Taxonomy" id="51329"/>
    <lineage>
        <taxon>Eukaryota</taxon>
        <taxon>Viridiplantae</taxon>
        <taxon>Chlorophyta</taxon>
        <taxon>core chlorophytes</taxon>
        <taxon>Chlorophyceae</taxon>
        <taxon>CS clade</taxon>
        <taxon>Chlamydomonadales</taxon>
        <taxon>Chlamydomonadaceae</taxon>
        <taxon>Polytomella</taxon>
    </lineage>
</organism>
<dbReference type="SMART" id="SM00861">
    <property type="entry name" value="Transket_pyr"/>
    <property type="match status" value="1"/>
</dbReference>
<feature type="region of interest" description="Disordered" evidence="5">
    <location>
        <begin position="167"/>
        <end position="192"/>
    </location>
</feature>
<dbReference type="InterPro" id="IPR005475">
    <property type="entry name" value="Transketolase-like_Pyr-bd"/>
</dbReference>
<evidence type="ECO:0000256" key="4">
    <source>
        <dbReference type="ARBA" id="ARBA00051764"/>
    </source>
</evidence>
<dbReference type="InterPro" id="IPR029061">
    <property type="entry name" value="THDP-binding"/>
</dbReference>
<evidence type="ECO:0000259" key="6">
    <source>
        <dbReference type="SMART" id="SM00861"/>
    </source>
</evidence>
<reference evidence="7" key="1">
    <citation type="submission" date="2021-01" db="EMBL/GenBank/DDBJ databases">
        <authorList>
            <person name="Corre E."/>
            <person name="Pelletier E."/>
            <person name="Niang G."/>
            <person name="Scheremetjew M."/>
            <person name="Finn R."/>
            <person name="Kale V."/>
            <person name="Holt S."/>
            <person name="Cochrane G."/>
            <person name="Meng A."/>
            <person name="Brown T."/>
            <person name="Cohen L."/>
        </authorList>
    </citation>
    <scope>NUCLEOTIDE SEQUENCE</scope>
    <source>
        <strain evidence="7">SAG 63-3</strain>
    </source>
</reference>
<evidence type="ECO:0000256" key="1">
    <source>
        <dbReference type="ARBA" id="ARBA00001964"/>
    </source>
</evidence>
<comment type="catalytic activity">
    <reaction evidence="4">
        <text>N(6)-[(R)-lipoyl]-L-lysyl-[protein] + 3-methyl-2-oxobutanoate + H(+) = N(6)-[(R)-S(8)-2-methylpropanoyldihydrolipoyl]-L-lysyl-[protein] + CO2</text>
        <dbReference type="Rhea" id="RHEA:13457"/>
        <dbReference type="Rhea" id="RHEA-COMP:10474"/>
        <dbReference type="Rhea" id="RHEA-COMP:10497"/>
        <dbReference type="ChEBI" id="CHEBI:11851"/>
        <dbReference type="ChEBI" id="CHEBI:15378"/>
        <dbReference type="ChEBI" id="CHEBI:16526"/>
        <dbReference type="ChEBI" id="CHEBI:83099"/>
        <dbReference type="ChEBI" id="CHEBI:83142"/>
        <dbReference type="EC" id="1.2.4.4"/>
    </reaction>
    <physiologicalReaction direction="left-to-right" evidence="4">
        <dbReference type="Rhea" id="RHEA:13458"/>
    </physiologicalReaction>
</comment>
<proteinExistence type="predicted"/>
<dbReference type="InterPro" id="IPR009014">
    <property type="entry name" value="Transketo_C/PFOR_II"/>
</dbReference>
<dbReference type="PANTHER" id="PTHR42980">
    <property type="entry name" value="2-OXOISOVALERATE DEHYDROGENASE SUBUNIT BETA-RELATED"/>
    <property type="match status" value="1"/>
</dbReference>
<dbReference type="SUPFAM" id="SSF52518">
    <property type="entry name" value="Thiamin diphosphate-binding fold (THDP-binding)"/>
    <property type="match status" value="2"/>
</dbReference>
<dbReference type="AlphaFoldDB" id="A0A7S0YWF7"/>
<protein>
    <recommendedName>
        <fullName evidence="2">3-methyl-2-oxobutanoate dehydrogenase (2-methylpropanoyl-transferring)</fullName>
        <ecNumber evidence="2">1.2.4.4</ecNumber>
    </recommendedName>
</protein>
<evidence type="ECO:0000256" key="5">
    <source>
        <dbReference type="SAM" id="MobiDB-lite"/>
    </source>
</evidence>
<dbReference type="EMBL" id="HBFM01032459">
    <property type="protein sequence ID" value="CAD8791434.1"/>
    <property type="molecule type" value="Transcribed_RNA"/>
</dbReference>
<comment type="cofactor">
    <cofactor evidence="1">
        <name>thiamine diphosphate</name>
        <dbReference type="ChEBI" id="CHEBI:58937"/>
    </cofactor>
</comment>
<evidence type="ECO:0000256" key="3">
    <source>
        <dbReference type="ARBA" id="ARBA00023002"/>
    </source>
</evidence>
<sequence>MMYIRVLPSRRNALLLSQPLLVSNVERYVTSHFRSFGTKPNCSSKISTTIETPSQSWRIPRGSHSIRVLDPGELSLNLGPRRSMNMCQAINDALHIALQTEERSCVFGEDVSFGGVFRCTAGLREKFGPHRVFNTPLSEQGIAGFAIGMATTIGSSAFPPFPPSSLRPSATYSSTPSTLNSPPSAPFTPSTSQAPSPMVIACAEIQFADYLLPALDQIASEAARMRFRSGGDFACGGLTIRAPCGAVGHGGLYHSQSPEALLAHIPGIRVVVPSGPAEAKGLLLASLREPDPVVFFEPKILYRRAIEEVPECDYEIPLGKGRIACRGSDVTLVGWGSQLRVLLEVAEEFSKGKYSLSSVKTKPYNGVSQYNAGQGFQKTSSPKASIISCEVIDLRSLQPWDCDLICSSVNKTGRLIVSHEASESGGFGAEIVARVSKKCFDRMRSPPMRIAGSDIPPIPAAHEGLYLPGKERVVEAVLEALHYG</sequence>
<dbReference type="Pfam" id="PF02780">
    <property type="entry name" value="Transketolase_C"/>
    <property type="match status" value="1"/>
</dbReference>
<dbReference type="Gene3D" id="3.40.50.970">
    <property type="match status" value="2"/>
</dbReference>
<dbReference type="GO" id="GO:0009083">
    <property type="term" value="P:branched-chain amino acid catabolic process"/>
    <property type="evidence" value="ECO:0007669"/>
    <property type="project" value="TreeGrafter"/>
</dbReference>
<dbReference type="GO" id="GO:0003863">
    <property type="term" value="F:branched-chain 2-oxo acid dehydrogenase activity"/>
    <property type="evidence" value="ECO:0007669"/>
    <property type="project" value="UniProtKB-EC"/>
</dbReference>